<reference evidence="7" key="1">
    <citation type="journal article" date="2019" name="Int. J. Syst. Evol. Microbiol.">
        <title>The Global Catalogue of Microorganisms (GCM) 10K type strain sequencing project: providing services to taxonomists for standard genome sequencing and annotation.</title>
        <authorList>
            <consortium name="The Broad Institute Genomics Platform"/>
            <consortium name="The Broad Institute Genome Sequencing Center for Infectious Disease"/>
            <person name="Wu L."/>
            <person name="Ma J."/>
        </authorList>
    </citation>
    <scope>NUCLEOTIDE SEQUENCE [LARGE SCALE GENOMIC DNA]</scope>
    <source>
        <strain evidence="7">CCUG 49560</strain>
    </source>
</reference>
<feature type="region of interest" description="Disordered" evidence="4">
    <location>
        <begin position="1758"/>
        <end position="1784"/>
    </location>
</feature>
<dbReference type="InterPro" id="IPR045851">
    <property type="entry name" value="AMP-bd_C_sf"/>
</dbReference>
<dbReference type="RefSeq" id="WP_262840906.1">
    <property type="nucleotide sequence ID" value="NZ_JANZYP010000003.1"/>
</dbReference>
<dbReference type="Pfam" id="PF00668">
    <property type="entry name" value="Condensation"/>
    <property type="match status" value="4"/>
</dbReference>
<dbReference type="CDD" id="cd05930">
    <property type="entry name" value="A_NRPS"/>
    <property type="match status" value="1"/>
</dbReference>
<dbReference type="InterPro" id="IPR001242">
    <property type="entry name" value="Condensation_dom"/>
</dbReference>
<feature type="region of interest" description="Disordered" evidence="4">
    <location>
        <begin position="227"/>
        <end position="311"/>
    </location>
</feature>
<feature type="domain" description="Carrier" evidence="5">
    <location>
        <begin position="2420"/>
        <end position="2497"/>
    </location>
</feature>
<dbReference type="InterPro" id="IPR000873">
    <property type="entry name" value="AMP-dep_synth/lig_dom"/>
</dbReference>
<feature type="compositionally biased region" description="Basic and acidic residues" evidence="4">
    <location>
        <begin position="2264"/>
        <end position="2281"/>
    </location>
</feature>
<dbReference type="InterPro" id="IPR023213">
    <property type="entry name" value="CAT-like_dom_sf"/>
</dbReference>
<dbReference type="InterPro" id="IPR009081">
    <property type="entry name" value="PP-bd_ACP"/>
</dbReference>
<dbReference type="SMART" id="SM00823">
    <property type="entry name" value="PKS_PP"/>
    <property type="match status" value="2"/>
</dbReference>
<dbReference type="InterPro" id="IPR010071">
    <property type="entry name" value="AA_adenyl_dom"/>
</dbReference>
<dbReference type="InterPro" id="IPR025110">
    <property type="entry name" value="AMP-bd_C"/>
</dbReference>
<feature type="region of interest" description="Disordered" evidence="4">
    <location>
        <begin position="2397"/>
        <end position="2431"/>
    </location>
</feature>
<feature type="region of interest" description="Disordered" evidence="4">
    <location>
        <begin position="2256"/>
        <end position="2313"/>
    </location>
</feature>
<feature type="region of interest" description="Disordered" evidence="4">
    <location>
        <begin position="1100"/>
        <end position="1123"/>
    </location>
</feature>
<dbReference type="InterPro" id="IPR020845">
    <property type="entry name" value="AMP-binding_CS"/>
</dbReference>
<dbReference type="PROSITE" id="PS50075">
    <property type="entry name" value="CARRIER"/>
    <property type="match status" value="2"/>
</dbReference>
<name>A0ABV9E6H7_9ACTN</name>
<dbReference type="InterPro" id="IPR042099">
    <property type="entry name" value="ANL_N_sf"/>
</dbReference>
<accession>A0ABV9E6H7</accession>
<comment type="cofactor">
    <cofactor evidence="1">
        <name>pantetheine 4'-phosphate</name>
        <dbReference type="ChEBI" id="CHEBI:47942"/>
    </cofactor>
</comment>
<feature type="compositionally biased region" description="Pro residues" evidence="4">
    <location>
        <begin position="1763"/>
        <end position="1784"/>
    </location>
</feature>
<dbReference type="Gene3D" id="3.30.559.30">
    <property type="entry name" value="Nonribosomal peptide synthetase, condensation domain"/>
    <property type="match status" value="2"/>
</dbReference>
<dbReference type="Gene3D" id="1.10.1200.10">
    <property type="entry name" value="ACP-like"/>
    <property type="match status" value="1"/>
</dbReference>
<dbReference type="InterPro" id="IPR006162">
    <property type="entry name" value="Ppantetheine_attach_site"/>
</dbReference>
<dbReference type="Gene3D" id="3.30.559.10">
    <property type="entry name" value="Chloramphenicol acetyltransferase-like domain"/>
    <property type="match status" value="3"/>
</dbReference>
<organism evidence="6 7">
    <name type="scientific">Sphaerisporangium corydalis</name>
    <dbReference type="NCBI Taxonomy" id="1441875"/>
    <lineage>
        <taxon>Bacteria</taxon>
        <taxon>Bacillati</taxon>
        <taxon>Actinomycetota</taxon>
        <taxon>Actinomycetes</taxon>
        <taxon>Streptosporangiales</taxon>
        <taxon>Streptosporangiaceae</taxon>
        <taxon>Sphaerisporangium</taxon>
    </lineage>
</organism>
<dbReference type="Pfam" id="PF13193">
    <property type="entry name" value="AMP-binding_C"/>
    <property type="match status" value="1"/>
</dbReference>
<dbReference type="Gene3D" id="3.40.50.12780">
    <property type="entry name" value="N-terminal domain of ligase-like"/>
    <property type="match status" value="1"/>
</dbReference>
<evidence type="ECO:0000259" key="5">
    <source>
        <dbReference type="PROSITE" id="PS50075"/>
    </source>
</evidence>
<dbReference type="CDD" id="cd19531">
    <property type="entry name" value="LCL_NRPS-like"/>
    <property type="match status" value="2"/>
</dbReference>
<dbReference type="NCBIfam" id="TIGR01733">
    <property type="entry name" value="AA-adenyl-dom"/>
    <property type="match status" value="1"/>
</dbReference>
<feature type="compositionally biased region" description="Pro residues" evidence="4">
    <location>
        <begin position="1111"/>
        <end position="1123"/>
    </location>
</feature>
<dbReference type="InterPro" id="IPR020806">
    <property type="entry name" value="PKS_PP-bd"/>
</dbReference>
<evidence type="ECO:0000256" key="2">
    <source>
        <dbReference type="ARBA" id="ARBA00022450"/>
    </source>
</evidence>
<dbReference type="Gene3D" id="2.30.38.10">
    <property type="entry name" value="Luciferase, Domain 3"/>
    <property type="match status" value="1"/>
</dbReference>
<evidence type="ECO:0000313" key="7">
    <source>
        <dbReference type="Proteomes" id="UP001595891"/>
    </source>
</evidence>
<evidence type="ECO:0000256" key="1">
    <source>
        <dbReference type="ARBA" id="ARBA00001957"/>
    </source>
</evidence>
<comment type="caution">
    <text evidence="6">The sequence shown here is derived from an EMBL/GenBank/DDBJ whole genome shotgun (WGS) entry which is preliminary data.</text>
</comment>
<dbReference type="Gene3D" id="3.40.50.980">
    <property type="match status" value="2"/>
</dbReference>
<dbReference type="PROSITE" id="PS00455">
    <property type="entry name" value="AMP_BINDING"/>
    <property type="match status" value="2"/>
</dbReference>
<dbReference type="Gene3D" id="3.30.300.30">
    <property type="match status" value="2"/>
</dbReference>
<dbReference type="Gene3D" id="3.40.50.1820">
    <property type="entry name" value="alpha/beta hydrolase"/>
    <property type="match status" value="1"/>
</dbReference>
<protein>
    <submittedName>
        <fullName evidence="6">Non-ribosomal peptide synthetase</fullName>
    </submittedName>
</protein>
<feature type="compositionally biased region" description="Low complexity" evidence="4">
    <location>
        <begin position="1280"/>
        <end position="1297"/>
    </location>
</feature>
<dbReference type="CDD" id="cd12116">
    <property type="entry name" value="A_NRPS_Ta1_like"/>
    <property type="match status" value="1"/>
</dbReference>
<keyword evidence="7" id="KW-1185">Reference proteome</keyword>
<sequence length="2518" mass="265915">MGTVARGEIAARPAGLGDPPLSYGQERMWFLSRLEPGGGAAYNVFLAHTLTGPLDVAALGRAVAEIAARHEVLRTRYPSRDGEPVQVIDPPPPAAPALGFSPQARQATQVWQAAPPPQATPPLVAGVLELVDLTGLPAARREARAKEIAAERVAHEFDLAGEHPFRATLLRLSGDKAGDEAEAGAGAGNEDEDEHVLCVVFHHIAVDGWSSEIFFRELAALYETYTSENTPSTPPANSGTSPTPPTTRDRPHTSPPDGSAPHLPTASENTPGTPPARSGPSPTPPATGDRPDTSPPGRGTPHLPPAPGPPVPAIQYADYALWQRGRLGEVLEEQLGYWRHQLADPPVLDLPADRPRPPVTTANGGVVTRLLPASLTARIDELSRRARSTRFMTLMAAYQALLARYSGQDDICVGTPVAGRGLPELEPLIGLFVNTLVFRVDLSGDPTFRELLTRVRTTALGAYSNDAVPFDRLVSELNLARDLARTPLFQAQLVLYTYAGDLPPLKGLTTGPYDPGVRLAPFDLTAEFRQDHDGLRLSLIYNSDLFDHATAERMAGHFEALLRQATEDPGRRLSELDLLGAAERERLLAGWNDTAAPRPDATLPELVTGLPGATAVTCEGRTLTYAELEAGSNRLAHRLRREGVRPGVLVALCASRSPEMVVALLAVLKAGGAYLPLDPEYPRDRLAFVLADSGAALLLTEEGVRDRLPATGIPALPIDDPGLCAAEPASAPAPLATSGDLAYVIYTSGSTGRPKGVAVEHRALVNLLLSMADLLGSGPEHRWLALTSLSFDISGLELFLPLVTGGQVLLASSREAADPLALARLASTHAVTHVQATPSGWQAMLDAGFNGPPVTAPDAGFDRPAATPNAGFNGPPATALHAGFDRTAVTALVGGEALPLPLARALRERVRDMWNVYGPTETTIWSTCERVPVDPDLVTIGRPLANTQVYVLDERFEPVPVGVPGELFIGGAGVARDYLRRPALTAERFLPDPYGPPGSRLYRTGDRVRWLADGRLSFLGRADGQVKLRGHRVELGEVEAVLSVCPGVTRAVAAIHEDNLVAYVVGDASGVRAHAARSLPAVMVPSEVVPLAALPMTPNGKVDRKALPAPGRRPPGLDRPPATPMERRVAEVFSEVLRLDAVGADDDFFRLGGHSLLAVKATARMSATLGTEIPLREVFTNPTVTGYASALHDRYASAPGMAALHNYYAPDAFQDRNASAAPHDHYAPAALQDHNAPAAPHEAAPHDHYAPAAPHDHYAPAAFQDHNASAAPHEAALHDASTSTPGAPAPPMAAVGRRPGGGTPPLSPAQERLWFLHRLDPGDASYNMFLVWRLRGALDTGALAAALGDLTARHETLRTRYPDHDGVPITVVEPPGGLTVEHTDLSSGPGGVEGEARRIVAERTNAPFDLTAAPPFRVTLLRLAEDDHVLCLVLHHIAGDGWSLTILGEDLAEFHDARRNGTGAMPTEPTPTEPTLTEPTLTESTLRYGDVAYWRRGRDDGAALEYWRGQLAGPPVLELPSDRPRPEVSAHRGGFHSFALPPKLADRLERIGRERGATLFMVLLAAYQVLLARHTGQSEIMVGSPSAGRDRVEFERIVGYFATTLVLRGDLSCDPTFAGLLDRTRATVLAAMAHQDVPFEKVLAELDVPRDPRRTPLFQTMAILHSQDEGGKVTLGGVEPEWFDAGYRQAKFDLMLEAWRGPGGLSLVLGYDAELFDEATVAALADRFVLLCHGITAAPGTPISALPLLTPADRSRLATLEPADPPPSTSTPGDPPPSALAPGDPPPIALTVGGFVPGMVGGMTAAYPQGVAVSCGGEALTYAELERRVASLAARLRGRGVWRETVVGVHVGRSLDAVVALLAVWRAGGAYLPLDTELPPERKGLLIADSGAAMVLTRPHPPGSLPGDVPLLLIGGPQDTGDDPASNLTAAIVQAKDTGDGPAPRSLAAGTRGTDAAYVIYTSGSTGTPKGVVVEHQALAARVDWMRRAYALGPGDRVVQFASLSFDTHAEEIYPALAAGAAVELLPEGALTLPELLAGPRGREITVLDLPTAYWHRLVDQIDDVAWPGRLRLVILGGEQVHAASVARWRERFGDRVRLVNTYGPTEATIIATATDLGAADTAGRPPIGRPIAGTRAVVLGPDGRRVPPGAPGELHLGGAGLARHYLGRPELTAERFVAHPGEGRLYRTGDAVRWRADGRLEFLGRLDDQMKIRGFRVEPGEIEERLLALPGVRQAAVLARDDTLVAYVAGPPALPGGQGAEGLSEKPADRPADGPADKSARGSVGESAGQSARGSAGGSAQGSAGEFARGSVGGSGPLDPVVLRRALAAALPAYMVPEVWVVLDALPLTPGGKIDRRALPEPGLGGDRPFVAPRTDAEVLVAEIWQEVLRPAGRDLSAYPTGTPAGSAGTNAPPVRANAESAGTGTGPVDIGSGPVDVGAGLVGAFDDFFALGGHSLLAVQVGSRLRAVIGIEVPVRALFVHRTVADLAAEVERLLVEDLSGLTEEEAALLLEEEAP</sequence>
<dbReference type="Pfam" id="PF00501">
    <property type="entry name" value="AMP-binding"/>
    <property type="match status" value="2"/>
</dbReference>
<feature type="region of interest" description="Disordered" evidence="4">
    <location>
        <begin position="1270"/>
        <end position="1305"/>
    </location>
</feature>
<dbReference type="PANTHER" id="PTHR45527:SF1">
    <property type="entry name" value="FATTY ACID SYNTHASE"/>
    <property type="match status" value="1"/>
</dbReference>
<dbReference type="InterPro" id="IPR036736">
    <property type="entry name" value="ACP-like_sf"/>
</dbReference>
<evidence type="ECO:0000256" key="3">
    <source>
        <dbReference type="ARBA" id="ARBA00022553"/>
    </source>
</evidence>
<feature type="compositionally biased region" description="Low complexity" evidence="4">
    <location>
        <begin position="2286"/>
        <end position="2295"/>
    </location>
</feature>
<dbReference type="Pfam" id="PF00550">
    <property type="entry name" value="PP-binding"/>
    <property type="match status" value="2"/>
</dbReference>
<keyword evidence="3" id="KW-0597">Phosphoprotein</keyword>
<feature type="compositionally biased region" description="Pro residues" evidence="4">
    <location>
        <begin position="302"/>
        <end position="311"/>
    </location>
</feature>
<dbReference type="PANTHER" id="PTHR45527">
    <property type="entry name" value="NONRIBOSOMAL PEPTIDE SYNTHETASE"/>
    <property type="match status" value="1"/>
</dbReference>
<evidence type="ECO:0000313" key="6">
    <source>
        <dbReference type="EMBL" id="MFC4584868.1"/>
    </source>
</evidence>
<proteinExistence type="predicted"/>
<dbReference type="PROSITE" id="PS00012">
    <property type="entry name" value="PHOSPHOPANTETHEINE"/>
    <property type="match status" value="2"/>
</dbReference>
<dbReference type="Proteomes" id="UP001595891">
    <property type="component" value="Unassembled WGS sequence"/>
</dbReference>
<dbReference type="InterPro" id="IPR029058">
    <property type="entry name" value="AB_hydrolase_fold"/>
</dbReference>
<feature type="domain" description="Carrier" evidence="5">
    <location>
        <begin position="1120"/>
        <end position="1195"/>
    </location>
</feature>
<dbReference type="SUPFAM" id="SSF47336">
    <property type="entry name" value="ACP-like"/>
    <property type="match status" value="2"/>
</dbReference>
<keyword evidence="2" id="KW-0596">Phosphopantetheine</keyword>
<dbReference type="SUPFAM" id="SSF56801">
    <property type="entry name" value="Acetyl-CoA synthetase-like"/>
    <property type="match status" value="2"/>
</dbReference>
<evidence type="ECO:0000256" key="4">
    <source>
        <dbReference type="SAM" id="MobiDB-lite"/>
    </source>
</evidence>
<dbReference type="EMBL" id="JBHSFN010000001">
    <property type="protein sequence ID" value="MFC4584868.1"/>
    <property type="molecule type" value="Genomic_DNA"/>
</dbReference>
<gene>
    <name evidence="6" type="ORF">ACFO8L_02205</name>
</gene>
<dbReference type="SUPFAM" id="SSF52777">
    <property type="entry name" value="CoA-dependent acyltransferases"/>
    <property type="match status" value="4"/>
</dbReference>